<comment type="caution">
    <text evidence="2">The sequence shown here is derived from an EMBL/GenBank/DDBJ whole genome shotgun (WGS) entry which is preliminary data.</text>
</comment>
<evidence type="ECO:0000256" key="1">
    <source>
        <dbReference type="SAM" id="MobiDB-lite"/>
    </source>
</evidence>
<evidence type="ECO:0008006" key="4">
    <source>
        <dbReference type="Google" id="ProtNLM"/>
    </source>
</evidence>
<protein>
    <recommendedName>
        <fullName evidence="4">Helix-turn-helix domain-containing protein</fullName>
    </recommendedName>
</protein>
<sequence>MCKVNQSTVYRIRRGLEESGEVMQCITVVGRDGIEQPRRKSKTKPAPKPVVERDGPTTTPAGLRTALTT</sequence>
<keyword evidence="3" id="KW-1185">Reference proteome</keyword>
<accession>A0ABX1VEY2</accession>
<feature type="compositionally biased region" description="Polar residues" evidence="1">
    <location>
        <begin position="56"/>
        <end position="69"/>
    </location>
</feature>
<proteinExistence type="predicted"/>
<evidence type="ECO:0000313" key="3">
    <source>
        <dbReference type="Proteomes" id="UP000609651"/>
    </source>
</evidence>
<evidence type="ECO:0000313" key="2">
    <source>
        <dbReference type="EMBL" id="NNJ25606.1"/>
    </source>
</evidence>
<reference evidence="2 3" key="1">
    <citation type="journal article" date="2020" name="Syst. Appl. Microbiol.">
        <title>Alienimonas chondri sp. nov., a novel planctomycete isolated from the biofilm of the red alga Chondrus crispus.</title>
        <authorList>
            <person name="Vitorino I."/>
            <person name="Albuquerque L."/>
            <person name="Wiegand S."/>
            <person name="Kallscheuer N."/>
            <person name="da Costa M.S."/>
            <person name="Lobo-da-Cunha A."/>
            <person name="Jogler C."/>
            <person name="Lage O.M."/>
        </authorList>
    </citation>
    <scope>NUCLEOTIDE SEQUENCE [LARGE SCALE GENOMIC DNA]</scope>
    <source>
        <strain evidence="2 3">LzC2</strain>
    </source>
</reference>
<dbReference type="Proteomes" id="UP000609651">
    <property type="component" value="Unassembled WGS sequence"/>
</dbReference>
<gene>
    <name evidence="2" type="ORF">LzC2_16780</name>
</gene>
<name>A0ABX1VEY2_9PLAN</name>
<feature type="region of interest" description="Disordered" evidence="1">
    <location>
        <begin position="34"/>
        <end position="69"/>
    </location>
</feature>
<organism evidence="2 3">
    <name type="scientific">Alienimonas chondri</name>
    <dbReference type="NCBI Taxonomy" id="2681879"/>
    <lineage>
        <taxon>Bacteria</taxon>
        <taxon>Pseudomonadati</taxon>
        <taxon>Planctomycetota</taxon>
        <taxon>Planctomycetia</taxon>
        <taxon>Planctomycetales</taxon>
        <taxon>Planctomycetaceae</taxon>
        <taxon>Alienimonas</taxon>
    </lineage>
</organism>
<dbReference type="EMBL" id="WTPX01000043">
    <property type="protein sequence ID" value="NNJ25606.1"/>
    <property type="molecule type" value="Genomic_DNA"/>
</dbReference>